<sequence length="854" mass="95485">MVKFSKEILERLLLDSNKIRNISIIAHVDHGKSTLTDQLALAAGLVDEDAAGEKRVCDVDKNEIEKGITIKSTSLSMVLENPDKENDHHLVNLIDCPGHIDFSSEVSTALRITDGAVLIVDAAEGCRGQTETVIRQSLQERIRPVLFINKVDRLIEEMQFTEEESYQNFLRIIESVNALLSTYSDESVSVDPVDCNIAFGSGKMGWAFTLEQFAQLYSKKFKLPVEKVINKLWGENYYDHSTKKFTTEPYSSTSGQQLKHTFCEFILEPIFKIFKLVREHEISSEGILSTDLENIISALSIPLTKEEKRKEPKLLAKSIMRKFLPAHKPLVQMIINHLPSPKEAQKVRYDSLYTGEDLTDPYATGIKECDPNAPLVVYVSKMVPMHSNTSSSMSNNVGRFIALARIFSGSLTQSTKVRILGPNYDPIAKKDVFHTSIQRLLVMIGKNTESITQASCGAIVGIVGLDKYIIKSCTLTEEGQVACMPIKNMKYSVSPVVQMGVEPVNPADLSRFVEGLKRLVQSDPLLECKQNDSGQHILGTAGELHLEICLKNLEEEYARGIQIKKSPPVVTFHETVSNKNGDMVMARSANGHNRLYMQAEPISEELIEMIKEGQLPMDDQNKRAKILEIDFEWDPSITKRIWSFGPEADKGSNILVNATKSVDYINEIQQYVVTSFQQSSSSGGLCDEAMRGVLFKFNDCNLHADSIHRGAGQILQATSRVMTASQLRADPKLVEPMYLVEVQCPQSVMGSVYSVISNRRGVIKSTEMVIGTPLVSITGNLPVLESFGLTEELRGVTQGQAFPQCSFSHWKVMEDNVYDPQSKVHKLIKSIRKRKGLKEDIPLYTDYCDTMPKQ</sequence>
<dbReference type="InterPro" id="IPR005517">
    <property type="entry name" value="Transl_elong_EFG/EF2_IV"/>
</dbReference>
<dbReference type="SMART" id="SM00838">
    <property type="entry name" value="EFG_C"/>
    <property type="match status" value="1"/>
</dbReference>
<dbReference type="GO" id="GO:0003924">
    <property type="term" value="F:GTPase activity"/>
    <property type="evidence" value="ECO:0007669"/>
    <property type="project" value="InterPro"/>
</dbReference>
<dbReference type="Gene3D" id="3.40.50.300">
    <property type="entry name" value="P-loop containing nucleotide triphosphate hydrolases"/>
    <property type="match status" value="1"/>
</dbReference>
<dbReference type="InterPro" id="IPR009000">
    <property type="entry name" value="Transl_B-barrel_sf"/>
</dbReference>
<dbReference type="RefSeq" id="XP_002672882.1">
    <property type="nucleotide sequence ID" value="XM_002672836.1"/>
</dbReference>
<keyword evidence="3" id="KW-0963">Cytoplasm</keyword>
<dbReference type="NCBIfam" id="TIGR00231">
    <property type="entry name" value="small_GTP"/>
    <property type="match status" value="1"/>
</dbReference>
<evidence type="ECO:0000313" key="11">
    <source>
        <dbReference type="Proteomes" id="UP000006671"/>
    </source>
</evidence>
<evidence type="ECO:0000256" key="5">
    <source>
        <dbReference type="ARBA" id="ARBA00022768"/>
    </source>
</evidence>
<dbReference type="FunFam" id="3.30.70.240:FF:000003">
    <property type="entry name" value="Translation elongation factor 2"/>
    <property type="match status" value="1"/>
</dbReference>
<dbReference type="GO" id="GO:0005525">
    <property type="term" value="F:GTP binding"/>
    <property type="evidence" value="ECO:0007669"/>
    <property type="project" value="UniProtKB-KW"/>
</dbReference>
<dbReference type="SUPFAM" id="SSF52540">
    <property type="entry name" value="P-loop containing nucleoside triphosphate hydrolases"/>
    <property type="match status" value="1"/>
</dbReference>
<evidence type="ECO:0000259" key="9">
    <source>
        <dbReference type="PROSITE" id="PS51722"/>
    </source>
</evidence>
<dbReference type="FunFam" id="2.40.30.10:FF:000010">
    <property type="entry name" value="Translation elongation factor 2"/>
    <property type="match status" value="1"/>
</dbReference>
<evidence type="ECO:0000256" key="1">
    <source>
        <dbReference type="ARBA" id="ARBA00004496"/>
    </source>
</evidence>
<dbReference type="PRINTS" id="PR00315">
    <property type="entry name" value="ELONGATNFCT"/>
</dbReference>
<dbReference type="Pfam" id="PF03144">
    <property type="entry name" value="GTP_EFTU_D2"/>
    <property type="match status" value="1"/>
</dbReference>
<dbReference type="PANTHER" id="PTHR42908:SF3">
    <property type="entry name" value="ELONGATION FACTOR-LIKE GTPASE 1"/>
    <property type="match status" value="1"/>
</dbReference>
<dbReference type="InterPro" id="IPR020568">
    <property type="entry name" value="Ribosomal_Su5_D2-typ_SF"/>
</dbReference>
<dbReference type="SUPFAM" id="SSF50447">
    <property type="entry name" value="Translation proteins"/>
    <property type="match status" value="1"/>
</dbReference>
<dbReference type="Gene3D" id="3.30.70.870">
    <property type="entry name" value="Elongation Factor G (Translational Gtpase), domain 3"/>
    <property type="match status" value="1"/>
</dbReference>
<dbReference type="InterPro" id="IPR000640">
    <property type="entry name" value="EFG_V-like"/>
</dbReference>
<evidence type="ECO:0000256" key="7">
    <source>
        <dbReference type="ARBA" id="ARBA00023134"/>
    </source>
</evidence>
<reference evidence="10 11" key="1">
    <citation type="journal article" date="2010" name="Cell">
        <title>The genome of Naegleria gruberi illuminates early eukaryotic versatility.</title>
        <authorList>
            <person name="Fritz-Laylin L.K."/>
            <person name="Prochnik S.E."/>
            <person name="Ginger M.L."/>
            <person name="Dacks J.B."/>
            <person name="Carpenter M.L."/>
            <person name="Field M.C."/>
            <person name="Kuo A."/>
            <person name="Paredez A."/>
            <person name="Chapman J."/>
            <person name="Pham J."/>
            <person name="Shu S."/>
            <person name="Neupane R."/>
            <person name="Cipriano M."/>
            <person name="Mancuso J."/>
            <person name="Tu H."/>
            <person name="Salamov A."/>
            <person name="Lindquist E."/>
            <person name="Shapiro H."/>
            <person name="Lucas S."/>
            <person name="Grigoriev I.V."/>
            <person name="Cande W.Z."/>
            <person name="Fulton C."/>
            <person name="Rokhsar D.S."/>
            <person name="Dawson S.C."/>
        </authorList>
    </citation>
    <scope>NUCLEOTIDE SEQUENCE [LARGE SCALE GENOMIC DNA]</scope>
    <source>
        <strain evidence="10 11">NEG-M</strain>
    </source>
</reference>
<dbReference type="STRING" id="5762.D2VSK3"/>
<dbReference type="SMART" id="SM00889">
    <property type="entry name" value="EFG_IV"/>
    <property type="match status" value="1"/>
</dbReference>
<dbReference type="InterPro" id="IPR014721">
    <property type="entry name" value="Ribsml_uS5_D2-typ_fold_subgr"/>
</dbReference>
<dbReference type="FunFam" id="3.40.50.300:FF:000058">
    <property type="entry name" value="Translation elongation factor 2"/>
    <property type="match status" value="1"/>
</dbReference>
<name>D2VSK3_NAEGR</name>
<dbReference type="Pfam" id="PF00009">
    <property type="entry name" value="GTP_EFTU"/>
    <property type="match status" value="1"/>
</dbReference>
<dbReference type="GeneID" id="8854584"/>
<proteinExistence type="predicted"/>
<dbReference type="GO" id="GO:0005829">
    <property type="term" value="C:cytosol"/>
    <property type="evidence" value="ECO:0007669"/>
    <property type="project" value="TreeGrafter"/>
</dbReference>
<evidence type="ECO:0000256" key="6">
    <source>
        <dbReference type="ARBA" id="ARBA00022917"/>
    </source>
</evidence>
<dbReference type="CDD" id="cd01681">
    <property type="entry name" value="aeEF2_snRNP_like_IV"/>
    <property type="match status" value="1"/>
</dbReference>
<dbReference type="VEuPathDB" id="AmoebaDB:NAEGRDRAFT_51926"/>
<dbReference type="Pfam" id="PF03764">
    <property type="entry name" value="EFG_IV"/>
    <property type="match status" value="1"/>
</dbReference>
<dbReference type="CDD" id="cd16261">
    <property type="entry name" value="EF2_snRNP_III"/>
    <property type="match status" value="1"/>
</dbReference>
<comment type="function">
    <text evidence="8">Catalyzes the GTP-dependent ribosomal translocation step during translation elongation. During this step, the ribosome changes from the pre-translocational (PRE) to the post-translocational (POST) state as the newly formed A-site-bound peptidyl-tRNA and P-site-bound deacylated tRNA move to the P and E sites, respectively. Catalyzes the coordinated movement of the two tRNA molecules, the mRNA and conformational changes in the ribosome.</text>
</comment>
<protein>
    <recommendedName>
        <fullName evidence="2">Elongation factor 2</fullName>
    </recommendedName>
</protein>
<dbReference type="CDD" id="cd16268">
    <property type="entry name" value="EF2_II"/>
    <property type="match status" value="1"/>
</dbReference>
<dbReference type="Gene3D" id="3.30.230.10">
    <property type="match status" value="1"/>
</dbReference>
<dbReference type="Gene3D" id="3.90.1430.10">
    <property type="entry name" value="Yeast translation eEF2 (G' domain)"/>
    <property type="match status" value="1"/>
</dbReference>
<dbReference type="InterPro" id="IPR027417">
    <property type="entry name" value="P-loop_NTPase"/>
</dbReference>
<dbReference type="PANTHER" id="PTHR42908">
    <property type="entry name" value="TRANSLATION ELONGATION FACTOR-RELATED"/>
    <property type="match status" value="1"/>
</dbReference>
<dbReference type="GO" id="GO:1990904">
    <property type="term" value="C:ribonucleoprotein complex"/>
    <property type="evidence" value="ECO:0007669"/>
    <property type="project" value="TreeGrafter"/>
</dbReference>
<dbReference type="OMA" id="LLNIVCH"/>
<dbReference type="Pfam" id="PF14492">
    <property type="entry name" value="EFG_III"/>
    <property type="match status" value="1"/>
</dbReference>
<dbReference type="CDD" id="cd04096">
    <property type="entry name" value="eEF2_snRNP_like_C"/>
    <property type="match status" value="1"/>
</dbReference>
<dbReference type="Gene3D" id="2.40.30.10">
    <property type="entry name" value="Translation factors"/>
    <property type="match status" value="1"/>
</dbReference>
<organism evidence="11">
    <name type="scientific">Naegleria gruberi</name>
    <name type="common">Amoeba</name>
    <dbReference type="NCBI Taxonomy" id="5762"/>
    <lineage>
        <taxon>Eukaryota</taxon>
        <taxon>Discoba</taxon>
        <taxon>Heterolobosea</taxon>
        <taxon>Tetramitia</taxon>
        <taxon>Eutetramitia</taxon>
        <taxon>Vahlkampfiidae</taxon>
        <taxon>Naegleria</taxon>
    </lineage>
</organism>
<keyword evidence="4" id="KW-0547">Nucleotide-binding</keyword>
<dbReference type="EMBL" id="GG738894">
    <property type="protein sequence ID" value="EFC40138.1"/>
    <property type="molecule type" value="Genomic_DNA"/>
</dbReference>
<dbReference type="InterPro" id="IPR035647">
    <property type="entry name" value="EFG_III/V"/>
</dbReference>
<feature type="domain" description="Tr-type G" evidence="9">
    <location>
        <begin position="17"/>
        <end position="342"/>
    </location>
</feature>
<accession>D2VSK3</accession>
<evidence type="ECO:0000313" key="10">
    <source>
        <dbReference type="EMBL" id="EFC40138.1"/>
    </source>
</evidence>
<dbReference type="Gene3D" id="3.30.70.240">
    <property type="match status" value="1"/>
</dbReference>
<dbReference type="FunFam" id="3.30.70.870:FF:000002">
    <property type="entry name" value="Translation elongation factor 2"/>
    <property type="match status" value="1"/>
</dbReference>
<dbReference type="InterPro" id="IPR000795">
    <property type="entry name" value="T_Tr_GTP-bd_dom"/>
</dbReference>
<dbReference type="InterPro" id="IPR005225">
    <property type="entry name" value="Small_GTP-bd"/>
</dbReference>
<evidence type="ECO:0000256" key="4">
    <source>
        <dbReference type="ARBA" id="ARBA00022741"/>
    </source>
</evidence>
<dbReference type="AlphaFoldDB" id="D2VSK3"/>
<dbReference type="InterPro" id="IPR041095">
    <property type="entry name" value="EFG_II"/>
</dbReference>
<keyword evidence="7" id="KW-0342">GTP-binding</keyword>
<dbReference type="Pfam" id="PF00679">
    <property type="entry name" value="EFG_C"/>
    <property type="match status" value="1"/>
</dbReference>
<evidence type="ECO:0000256" key="8">
    <source>
        <dbReference type="ARBA" id="ARBA00024731"/>
    </source>
</evidence>
<evidence type="ECO:0000256" key="2">
    <source>
        <dbReference type="ARBA" id="ARBA00017891"/>
    </source>
</evidence>
<dbReference type="Proteomes" id="UP000006671">
    <property type="component" value="Unassembled WGS sequence"/>
</dbReference>
<keyword evidence="11" id="KW-1185">Reference proteome</keyword>
<dbReference type="InParanoid" id="D2VSK3"/>
<dbReference type="SUPFAM" id="SSF54211">
    <property type="entry name" value="Ribosomal protein S5 domain 2-like"/>
    <property type="match status" value="1"/>
</dbReference>
<comment type="subcellular location">
    <subcellularLocation>
        <location evidence="1">Cytoplasm</location>
    </subcellularLocation>
</comment>
<dbReference type="OrthoDB" id="364892at2759"/>
<keyword evidence="5 10" id="KW-0251">Elongation factor</keyword>
<evidence type="ECO:0000256" key="3">
    <source>
        <dbReference type="ARBA" id="ARBA00022490"/>
    </source>
</evidence>
<dbReference type="PROSITE" id="PS51722">
    <property type="entry name" value="G_TR_2"/>
    <property type="match status" value="1"/>
</dbReference>
<dbReference type="GO" id="GO:0003746">
    <property type="term" value="F:translation elongation factor activity"/>
    <property type="evidence" value="ECO:0007669"/>
    <property type="project" value="UniProtKB-KW"/>
</dbReference>
<gene>
    <name evidence="10" type="ORF">NAEGRDRAFT_51926</name>
</gene>
<dbReference type="KEGG" id="ngr:NAEGRDRAFT_51926"/>
<keyword evidence="6" id="KW-0648">Protein biosynthesis</keyword>
<dbReference type="eggNOG" id="KOG0469">
    <property type="taxonomic scope" value="Eukaryota"/>
</dbReference>
<dbReference type="SUPFAM" id="SSF54980">
    <property type="entry name" value="EF-G C-terminal domain-like"/>
    <property type="match status" value="2"/>
</dbReference>
<dbReference type="InterPro" id="IPR004161">
    <property type="entry name" value="EFTu-like_2"/>
</dbReference>